<evidence type="ECO:0000313" key="1">
    <source>
        <dbReference type="EMBL" id="KAH1114849.1"/>
    </source>
</evidence>
<proteinExistence type="predicted"/>
<organism evidence="1 2">
    <name type="scientific">Gossypium stocksii</name>
    <dbReference type="NCBI Taxonomy" id="47602"/>
    <lineage>
        <taxon>Eukaryota</taxon>
        <taxon>Viridiplantae</taxon>
        <taxon>Streptophyta</taxon>
        <taxon>Embryophyta</taxon>
        <taxon>Tracheophyta</taxon>
        <taxon>Spermatophyta</taxon>
        <taxon>Magnoliopsida</taxon>
        <taxon>eudicotyledons</taxon>
        <taxon>Gunneridae</taxon>
        <taxon>Pentapetalae</taxon>
        <taxon>rosids</taxon>
        <taxon>malvids</taxon>
        <taxon>Malvales</taxon>
        <taxon>Malvaceae</taxon>
        <taxon>Malvoideae</taxon>
        <taxon>Gossypium</taxon>
    </lineage>
</organism>
<dbReference type="AlphaFoldDB" id="A0A9D3W7B6"/>
<reference evidence="1 2" key="1">
    <citation type="journal article" date="2021" name="Plant Biotechnol. J.">
        <title>Multi-omics assisted identification of the key and species-specific regulatory components of drought-tolerant mechanisms in Gossypium stocksii.</title>
        <authorList>
            <person name="Yu D."/>
            <person name="Ke L."/>
            <person name="Zhang D."/>
            <person name="Wu Y."/>
            <person name="Sun Y."/>
            <person name="Mei J."/>
            <person name="Sun J."/>
            <person name="Sun Y."/>
        </authorList>
    </citation>
    <scope>NUCLEOTIDE SEQUENCE [LARGE SCALE GENOMIC DNA]</scope>
    <source>
        <strain evidence="2">cv. E1</strain>
        <tissue evidence="1">Leaf</tissue>
    </source>
</reference>
<accession>A0A9D3W7B6</accession>
<evidence type="ECO:0000313" key="2">
    <source>
        <dbReference type="Proteomes" id="UP000828251"/>
    </source>
</evidence>
<keyword evidence="2" id="KW-1185">Reference proteome</keyword>
<dbReference type="EMBL" id="JAIQCV010000003">
    <property type="protein sequence ID" value="KAH1114849.1"/>
    <property type="molecule type" value="Genomic_DNA"/>
</dbReference>
<gene>
    <name evidence="1" type="ORF">J1N35_008227</name>
</gene>
<dbReference type="Proteomes" id="UP000828251">
    <property type="component" value="Unassembled WGS sequence"/>
</dbReference>
<comment type="caution">
    <text evidence="1">The sequence shown here is derived from an EMBL/GenBank/DDBJ whole genome shotgun (WGS) entry which is preliminary data.</text>
</comment>
<sequence>MTISIANNSFSFSFVTSVDENLGGEDRGTWGLMLVIDVVGIDISVNIKASSARAPRVGQDRGKGLLGTLPLSFPPKNSLVMSPTDEDHLGTPSRAFIVDSVRQMLQLQCPQFDGTNFRS</sequence>
<protein>
    <submittedName>
        <fullName evidence="1">Uncharacterized protein</fullName>
    </submittedName>
</protein>
<name>A0A9D3W7B6_9ROSI</name>